<accession>A0ACB8T5M7</accession>
<comment type="caution">
    <text evidence="1">The sequence shown here is derived from an EMBL/GenBank/DDBJ whole genome shotgun (WGS) entry which is preliminary data.</text>
</comment>
<name>A0ACB8T5M7_9AGAM</name>
<dbReference type="Proteomes" id="UP000814140">
    <property type="component" value="Unassembled WGS sequence"/>
</dbReference>
<keyword evidence="2" id="KW-1185">Reference proteome</keyword>
<sequence>MQVYLYDFYFSSDRLAFKCLVYTVFFIETVQTIFSGADLCYRLAAGFGDYSRLEKPFLSAFDMLILSSFVSFLVQAFFCYRIWILKKSLWWLCILIDTISLVQMACGMACGVFIHILGDIGKVHEKTVTILEYLWILGDALADIMIAFAMSYFVMSTRQRVHESSSHILSRVLRLTVETNIVSSSIAISGIVFYAAAPDKTYYFGPLAIIRKIYSNTLLATFTNRLALRDVLQKADTSDTLFPSRRWGQTAVPFQYNPESKSFELSMFKDESTADTKESGQFETGVIDIAPSVEDIKLSVDRLL</sequence>
<evidence type="ECO:0000313" key="2">
    <source>
        <dbReference type="Proteomes" id="UP000814140"/>
    </source>
</evidence>
<reference evidence="1" key="1">
    <citation type="submission" date="2021-03" db="EMBL/GenBank/DDBJ databases">
        <authorList>
            <consortium name="DOE Joint Genome Institute"/>
            <person name="Ahrendt S."/>
            <person name="Looney B.P."/>
            <person name="Miyauchi S."/>
            <person name="Morin E."/>
            <person name="Drula E."/>
            <person name="Courty P.E."/>
            <person name="Chicoki N."/>
            <person name="Fauchery L."/>
            <person name="Kohler A."/>
            <person name="Kuo A."/>
            <person name="Labutti K."/>
            <person name="Pangilinan J."/>
            <person name="Lipzen A."/>
            <person name="Riley R."/>
            <person name="Andreopoulos W."/>
            <person name="He G."/>
            <person name="Johnson J."/>
            <person name="Barry K.W."/>
            <person name="Grigoriev I.V."/>
            <person name="Nagy L."/>
            <person name="Hibbett D."/>
            <person name="Henrissat B."/>
            <person name="Matheny P.B."/>
            <person name="Labbe J."/>
            <person name="Martin F."/>
        </authorList>
    </citation>
    <scope>NUCLEOTIDE SEQUENCE</scope>
    <source>
        <strain evidence="1">HHB10654</strain>
    </source>
</reference>
<evidence type="ECO:0000313" key="1">
    <source>
        <dbReference type="EMBL" id="KAI0063787.1"/>
    </source>
</evidence>
<dbReference type="EMBL" id="MU277201">
    <property type="protein sequence ID" value="KAI0063787.1"/>
    <property type="molecule type" value="Genomic_DNA"/>
</dbReference>
<proteinExistence type="predicted"/>
<protein>
    <submittedName>
        <fullName evidence="1">Uncharacterized protein</fullName>
    </submittedName>
</protein>
<reference evidence="1" key="2">
    <citation type="journal article" date="2022" name="New Phytol.">
        <title>Evolutionary transition to the ectomycorrhizal habit in the genomes of a hyperdiverse lineage of mushroom-forming fungi.</title>
        <authorList>
            <person name="Looney B."/>
            <person name="Miyauchi S."/>
            <person name="Morin E."/>
            <person name="Drula E."/>
            <person name="Courty P.E."/>
            <person name="Kohler A."/>
            <person name="Kuo A."/>
            <person name="LaButti K."/>
            <person name="Pangilinan J."/>
            <person name="Lipzen A."/>
            <person name="Riley R."/>
            <person name="Andreopoulos W."/>
            <person name="He G."/>
            <person name="Johnson J."/>
            <person name="Nolan M."/>
            <person name="Tritt A."/>
            <person name="Barry K.W."/>
            <person name="Grigoriev I.V."/>
            <person name="Nagy L.G."/>
            <person name="Hibbett D."/>
            <person name="Henrissat B."/>
            <person name="Matheny P.B."/>
            <person name="Labbe J."/>
            <person name="Martin F.M."/>
        </authorList>
    </citation>
    <scope>NUCLEOTIDE SEQUENCE</scope>
    <source>
        <strain evidence="1">HHB10654</strain>
    </source>
</reference>
<gene>
    <name evidence="1" type="ORF">BV25DRAFT_361461</name>
</gene>
<organism evidence="1 2">
    <name type="scientific">Artomyces pyxidatus</name>
    <dbReference type="NCBI Taxonomy" id="48021"/>
    <lineage>
        <taxon>Eukaryota</taxon>
        <taxon>Fungi</taxon>
        <taxon>Dikarya</taxon>
        <taxon>Basidiomycota</taxon>
        <taxon>Agaricomycotina</taxon>
        <taxon>Agaricomycetes</taxon>
        <taxon>Russulales</taxon>
        <taxon>Auriscalpiaceae</taxon>
        <taxon>Artomyces</taxon>
    </lineage>
</organism>